<comment type="similarity">
    <text evidence="2">Belongs to the glycosyl hydrolase 33 family.</text>
</comment>
<dbReference type="Pfam" id="PF13088">
    <property type="entry name" value="BNR_2"/>
    <property type="match status" value="1"/>
</dbReference>
<dbReference type="GO" id="GO:0006689">
    <property type="term" value="P:ganglioside catabolic process"/>
    <property type="evidence" value="ECO:0007669"/>
    <property type="project" value="TreeGrafter"/>
</dbReference>
<evidence type="ECO:0000256" key="2">
    <source>
        <dbReference type="ARBA" id="ARBA00009348"/>
    </source>
</evidence>
<dbReference type="InterPro" id="IPR026856">
    <property type="entry name" value="Sialidase_fam"/>
</dbReference>
<keyword evidence="4" id="KW-0677">Repeat</keyword>
<keyword evidence="5" id="KW-0378">Hydrolase</keyword>
<evidence type="ECO:0000256" key="4">
    <source>
        <dbReference type="ARBA" id="ARBA00022737"/>
    </source>
</evidence>
<dbReference type="SUPFAM" id="SSF50939">
    <property type="entry name" value="Sialidases"/>
    <property type="match status" value="1"/>
</dbReference>
<dbReference type="EC" id="3.2.1.18" evidence="3"/>
<evidence type="ECO:0000256" key="8">
    <source>
        <dbReference type="ARBA" id="ARBA00023277"/>
    </source>
</evidence>
<dbReference type="GO" id="GO:0016020">
    <property type="term" value="C:membrane"/>
    <property type="evidence" value="ECO:0007669"/>
    <property type="project" value="TreeGrafter"/>
</dbReference>
<keyword evidence="6" id="KW-0442">Lipid degradation</keyword>
<dbReference type="InterPro" id="IPR036278">
    <property type="entry name" value="Sialidase_sf"/>
</dbReference>
<dbReference type="EMBL" id="LC482260">
    <property type="protein sequence ID" value="BBK08074.1"/>
    <property type="molecule type" value="mRNA"/>
</dbReference>
<organism evidence="11">
    <name type="scientific">Anguilla japonica</name>
    <name type="common">Japanese eel</name>
    <dbReference type="NCBI Taxonomy" id="7937"/>
    <lineage>
        <taxon>Eukaryota</taxon>
        <taxon>Metazoa</taxon>
        <taxon>Chordata</taxon>
        <taxon>Craniata</taxon>
        <taxon>Vertebrata</taxon>
        <taxon>Euteleostomi</taxon>
        <taxon>Actinopterygii</taxon>
        <taxon>Neopterygii</taxon>
        <taxon>Teleostei</taxon>
        <taxon>Anguilliformes</taxon>
        <taxon>Anguillidae</taxon>
        <taxon>Anguilla</taxon>
    </lineage>
</organism>
<proteinExistence type="evidence at transcript level"/>
<protein>
    <recommendedName>
        <fullName evidence="3">exo-alpha-sialidase</fullName>
        <ecNumber evidence="3">3.2.1.18</ecNumber>
    </recommendedName>
</protein>
<evidence type="ECO:0000256" key="5">
    <source>
        <dbReference type="ARBA" id="ARBA00022801"/>
    </source>
</evidence>
<dbReference type="Gene3D" id="2.120.10.10">
    <property type="match status" value="1"/>
</dbReference>
<name>A0A4P2X5C0_ANGJA</name>
<evidence type="ECO:0000256" key="3">
    <source>
        <dbReference type="ARBA" id="ARBA00012733"/>
    </source>
</evidence>
<comment type="catalytic activity">
    <reaction evidence="1">
        <text>Hydrolysis of alpha-(2-&gt;3)-, alpha-(2-&gt;6)-, alpha-(2-&gt;8)- glycosidic linkages of terminal sialic acid residues in oligosaccharides, glycoproteins, glycolipids, colominic acid and synthetic substrates.</text>
        <dbReference type="EC" id="3.2.1.18"/>
    </reaction>
</comment>
<keyword evidence="7" id="KW-0443">Lipid metabolism</keyword>
<dbReference type="PANTHER" id="PTHR10628">
    <property type="entry name" value="SIALIDASE"/>
    <property type="match status" value="1"/>
</dbReference>
<dbReference type="AlphaFoldDB" id="A0A4P2X5C0"/>
<gene>
    <name evidence="11" type="primary">neu3</name>
</gene>
<reference evidence="11" key="1">
    <citation type="submission" date="2019-05" db="EMBL/GenBank/DDBJ databases">
        <title>Molecular cloning of eel Neu3 sialidase.</title>
        <authorList>
            <person name="Shiozaki K."/>
        </authorList>
    </citation>
    <scope>NUCLEOTIDE SEQUENCE</scope>
    <source>
        <tissue evidence="11">Liver</tissue>
    </source>
</reference>
<feature type="domain" description="Sialidase" evidence="10">
    <location>
        <begin position="53"/>
        <end position="374"/>
    </location>
</feature>
<keyword evidence="8" id="KW-0119">Carbohydrate metabolism</keyword>
<dbReference type="GO" id="GO:0009313">
    <property type="term" value="P:oligosaccharide catabolic process"/>
    <property type="evidence" value="ECO:0007669"/>
    <property type="project" value="TreeGrafter"/>
</dbReference>
<dbReference type="GO" id="GO:0005737">
    <property type="term" value="C:cytoplasm"/>
    <property type="evidence" value="ECO:0007669"/>
    <property type="project" value="TreeGrafter"/>
</dbReference>
<dbReference type="FunFam" id="2.120.10.10:FF:000002">
    <property type="entry name" value="Neuraminidase 3"/>
    <property type="match status" value="1"/>
</dbReference>
<evidence type="ECO:0000256" key="9">
    <source>
        <dbReference type="ARBA" id="ARBA00023295"/>
    </source>
</evidence>
<accession>A0A4P2X5C0</accession>
<evidence type="ECO:0000256" key="6">
    <source>
        <dbReference type="ARBA" id="ARBA00022963"/>
    </source>
</evidence>
<evidence type="ECO:0000256" key="7">
    <source>
        <dbReference type="ARBA" id="ARBA00023098"/>
    </source>
</evidence>
<evidence type="ECO:0000256" key="1">
    <source>
        <dbReference type="ARBA" id="ARBA00000427"/>
    </source>
</evidence>
<dbReference type="InterPro" id="IPR011040">
    <property type="entry name" value="Sialidase"/>
</dbReference>
<evidence type="ECO:0000259" key="10">
    <source>
        <dbReference type="Pfam" id="PF13088"/>
    </source>
</evidence>
<sequence length="413" mass="46199">MGNTTSRRSSNRIAMEPKKTTVFKQEQTRGITYRIPALIYLREAKTYLAFAEKRSTPRDSDAKLIVMRKGTLLNGSIQWSSPQELSSAGLPDHRTMNPCPVYERISKTLFLFFICVKGDTTEHRQIITGKNAARLCYVSSKDDGLTWSKAKDLTDSVIGKKVRNWATFAVGPGHGVQTEGGRLVVPAYVYYIHCKCVCVPFPRCVRPHALTFYSDDRGDTWHVGRIVQRKSCECQMAEIIDRDGRSHLYCNARNTGGHRVEALSETSGSAFDRPCLAPRLVEQRSGGCQGSVIGFPVPESLAEDQVGANRDDINLPYSSDAQTWLLFSHPTSRRKRSDLGVYLNRSPLHTLGWEKPWIINRGPSGYSDLAHCEGEQFACLVECGKESELEEIALVDFHLSDVLDAINGKLHSR</sequence>
<dbReference type="CDD" id="cd15482">
    <property type="entry name" value="Sialidase_non-viral"/>
    <property type="match status" value="1"/>
</dbReference>
<dbReference type="GO" id="GO:0004308">
    <property type="term" value="F:exo-alpha-sialidase activity"/>
    <property type="evidence" value="ECO:0007669"/>
    <property type="project" value="UniProtKB-EC"/>
</dbReference>
<dbReference type="PANTHER" id="PTHR10628:SF23">
    <property type="entry name" value="SIALIDASE-3"/>
    <property type="match status" value="1"/>
</dbReference>
<keyword evidence="9" id="KW-0326">Glycosidase</keyword>
<evidence type="ECO:0000313" key="11">
    <source>
        <dbReference type="EMBL" id="BBK08074.1"/>
    </source>
</evidence>